<evidence type="ECO:0000313" key="2">
    <source>
        <dbReference type="Proteomes" id="UP000001471"/>
    </source>
</evidence>
<dbReference type="AlphaFoldDB" id="B2W703"/>
<gene>
    <name evidence="1" type="ORF">PTRG_05591</name>
</gene>
<proteinExistence type="predicted"/>
<dbReference type="Proteomes" id="UP000001471">
    <property type="component" value="Unassembled WGS sequence"/>
</dbReference>
<protein>
    <submittedName>
        <fullName evidence="1">Uncharacterized protein</fullName>
    </submittedName>
</protein>
<organism evidence="1 2">
    <name type="scientific">Pyrenophora tritici-repentis (strain Pt-1C-BFP)</name>
    <name type="common">Wheat tan spot fungus</name>
    <name type="synonym">Drechslera tritici-repentis</name>
    <dbReference type="NCBI Taxonomy" id="426418"/>
    <lineage>
        <taxon>Eukaryota</taxon>
        <taxon>Fungi</taxon>
        <taxon>Dikarya</taxon>
        <taxon>Ascomycota</taxon>
        <taxon>Pezizomycotina</taxon>
        <taxon>Dothideomycetes</taxon>
        <taxon>Pleosporomycetidae</taxon>
        <taxon>Pleosporales</taxon>
        <taxon>Pleosporineae</taxon>
        <taxon>Pleosporaceae</taxon>
        <taxon>Pyrenophora</taxon>
    </lineage>
</organism>
<dbReference type="EMBL" id="DS231619">
    <property type="protein sequence ID" value="EDU48511.1"/>
    <property type="molecule type" value="Genomic_DNA"/>
</dbReference>
<sequence>MHLDYLLRCCICQMHYHRVSIQRRELLETLVPGLKVHEVDDNYRHQGQAGKH</sequence>
<dbReference type="InParanoid" id="B2W703"/>
<reference evidence="2" key="1">
    <citation type="journal article" date="2013" name="G3 (Bethesda)">
        <title>Comparative genomics of a plant-pathogenic fungus, Pyrenophora tritici-repentis, reveals transduplication and the impact of repeat elements on pathogenicity and population divergence.</title>
        <authorList>
            <person name="Manning V.A."/>
            <person name="Pandelova I."/>
            <person name="Dhillon B."/>
            <person name="Wilhelm L.J."/>
            <person name="Goodwin S.B."/>
            <person name="Berlin A.M."/>
            <person name="Figueroa M."/>
            <person name="Freitag M."/>
            <person name="Hane J.K."/>
            <person name="Henrissat B."/>
            <person name="Holman W.H."/>
            <person name="Kodira C.D."/>
            <person name="Martin J."/>
            <person name="Oliver R.P."/>
            <person name="Robbertse B."/>
            <person name="Schackwitz W."/>
            <person name="Schwartz D.C."/>
            <person name="Spatafora J.W."/>
            <person name="Turgeon B.G."/>
            <person name="Yandava C."/>
            <person name="Young S."/>
            <person name="Zhou S."/>
            <person name="Zeng Q."/>
            <person name="Grigoriev I.V."/>
            <person name="Ma L.-J."/>
            <person name="Ciuffetti L.M."/>
        </authorList>
    </citation>
    <scope>NUCLEOTIDE SEQUENCE [LARGE SCALE GENOMIC DNA]</scope>
    <source>
        <strain evidence="2">Pt-1C-BFP</strain>
    </source>
</reference>
<evidence type="ECO:0000313" key="1">
    <source>
        <dbReference type="EMBL" id="EDU48511.1"/>
    </source>
</evidence>
<dbReference type="HOGENOM" id="CLU_3088350_0_0_1"/>
<name>B2W703_PYRTR</name>
<accession>B2W703</accession>